<keyword evidence="2" id="KW-0479">Metal-binding</keyword>
<keyword evidence="1" id="KW-0645">Protease</keyword>
<evidence type="ECO:0000313" key="7">
    <source>
        <dbReference type="Proteomes" id="UP001054821"/>
    </source>
</evidence>
<dbReference type="Pfam" id="PF00665">
    <property type="entry name" value="rve"/>
    <property type="match status" value="1"/>
</dbReference>
<feature type="region of interest" description="Disordered" evidence="4">
    <location>
        <begin position="205"/>
        <end position="236"/>
    </location>
</feature>
<dbReference type="Pfam" id="PF13976">
    <property type="entry name" value="gag_pre-integrs"/>
    <property type="match status" value="1"/>
</dbReference>
<dbReference type="Gene3D" id="3.30.420.10">
    <property type="entry name" value="Ribonuclease H-like superfamily/Ribonuclease H"/>
    <property type="match status" value="1"/>
</dbReference>
<dbReference type="GO" id="GO:0003676">
    <property type="term" value="F:nucleic acid binding"/>
    <property type="evidence" value="ECO:0007669"/>
    <property type="project" value="InterPro"/>
</dbReference>
<evidence type="ECO:0000313" key="6">
    <source>
        <dbReference type="EMBL" id="KAI5314278.1"/>
    </source>
</evidence>
<dbReference type="Pfam" id="PF22936">
    <property type="entry name" value="Pol_BBD"/>
    <property type="match status" value="1"/>
</dbReference>
<evidence type="ECO:0000256" key="1">
    <source>
        <dbReference type="ARBA" id="ARBA00022670"/>
    </source>
</evidence>
<dbReference type="PANTHER" id="PTHR42648:SF18">
    <property type="entry name" value="RETROTRANSPOSON, UNCLASSIFIED-LIKE PROTEIN"/>
    <property type="match status" value="1"/>
</dbReference>
<organism evidence="6 7">
    <name type="scientific">Prunus dulcis</name>
    <name type="common">Almond</name>
    <name type="synonym">Amygdalus dulcis</name>
    <dbReference type="NCBI Taxonomy" id="3755"/>
    <lineage>
        <taxon>Eukaryota</taxon>
        <taxon>Viridiplantae</taxon>
        <taxon>Streptophyta</taxon>
        <taxon>Embryophyta</taxon>
        <taxon>Tracheophyta</taxon>
        <taxon>Spermatophyta</taxon>
        <taxon>Magnoliopsida</taxon>
        <taxon>eudicotyledons</taxon>
        <taxon>Gunneridae</taxon>
        <taxon>Pentapetalae</taxon>
        <taxon>rosids</taxon>
        <taxon>fabids</taxon>
        <taxon>Rosales</taxon>
        <taxon>Rosaceae</taxon>
        <taxon>Amygdaloideae</taxon>
        <taxon>Amygdaleae</taxon>
        <taxon>Prunus</taxon>
    </lineage>
</organism>
<dbReference type="EMBL" id="JAJFAZ020000008">
    <property type="protein sequence ID" value="KAI5314278.1"/>
    <property type="molecule type" value="Genomic_DNA"/>
</dbReference>
<name>A0AAD4UXU0_PRUDU</name>
<evidence type="ECO:0000256" key="2">
    <source>
        <dbReference type="ARBA" id="ARBA00022723"/>
    </source>
</evidence>
<dbReference type="InterPro" id="IPR001584">
    <property type="entry name" value="Integrase_cat-core"/>
</dbReference>
<dbReference type="Pfam" id="PF07727">
    <property type="entry name" value="RVT_2"/>
    <property type="match status" value="1"/>
</dbReference>
<keyword evidence="3" id="KW-0378">Hydrolase</keyword>
<dbReference type="AlphaFoldDB" id="A0AAD4UXU0"/>
<dbReference type="PANTHER" id="PTHR42648">
    <property type="entry name" value="TRANSPOSASE, PUTATIVE-RELATED"/>
    <property type="match status" value="1"/>
</dbReference>
<feature type="region of interest" description="Disordered" evidence="4">
    <location>
        <begin position="1"/>
        <end position="43"/>
    </location>
</feature>
<dbReference type="Proteomes" id="UP001054821">
    <property type="component" value="Chromosome 8"/>
</dbReference>
<dbReference type="InterPro" id="IPR039537">
    <property type="entry name" value="Retrotran_Ty1/copia-like"/>
</dbReference>
<keyword evidence="7" id="KW-1185">Reference proteome</keyword>
<dbReference type="Pfam" id="PF25597">
    <property type="entry name" value="SH3_retrovirus"/>
    <property type="match status" value="1"/>
</dbReference>
<evidence type="ECO:0000256" key="4">
    <source>
        <dbReference type="SAM" id="MobiDB-lite"/>
    </source>
</evidence>
<dbReference type="InterPro" id="IPR013103">
    <property type="entry name" value="RVT_2"/>
</dbReference>
<dbReference type="GO" id="GO:0008233">
    <property type="term" value="F:peptidase activity"/>
    <property type="evidence" value="ECO:0007669"/>
    <property type="project" value="UniProtKB-KW"/>
</dbReference>
<dbReference type="InterPro" id="IPR025724">
    <property type="entry name" value="GAG-pre-integrase_dom"/>
</dbReference>
<dbReference type="GO" id="GO:0015074">
    <property type="term" value="P:DNA integration"/>
    <property type="evidence" value="ECO:0007669"/>
    <property type="project" value="InterPro"/>
</dbReference>
<reference evidence="6 7" key="1">
    <citation type="journal article" date="2022" name="G3 (Bethesda)">
        <title>Whole-genome sequence and methylome profiling of the almond [Prunus dulcis (Mill.) D.A. Webb] cultivar 'Nonpareil'.</title>
        <authorList>
            <person name="D'Amico-Willman K.M."/>
            <person name="Ouma W.Z."/>
            <person name="Meulia T."/>
            <person name="Sideli G.M."/>
            <person name="Gradziel T.M."/>
            <person name="Fresnedo-Ramirez J."/>
        </authorList>
    </citation>
    <scope>NUCLEOTIDE SEQUENCE [LARGE SCALE GENOMIC DNA]</scope>
    <source>
        <strain evidence="6">Clone GOH B32 T37-40</strain>
    </source>
</reference>
<dbReference type="GO" id="GO:0046872">
    <property type="term" value="F:metal ion binding"/>
    <property type="evidence" value="ECO:0007669"/>
    <property type="project" value="UniProtKB-KW"/>
</dbReference>
<protein>
    <recommendedName>
        <fullName evidence="5">Integrase catalytic domain-containing protein</fullName>
    </recommendedName>
</protein>
<dbReference type="PROSITE" id="PS50994">
    <property type="entry name" value="INTEGRASE"/>
    <property type="match status" value="1"/>
</dbReference>
<sequence>MAGSSGGELRAPIFNGLDGTDLKKSDESDDQKKEREESSGKGMVAEVLMKDAKAHGLIQGAVSEEIFPRISHEETSKGAWSILQQEFHGDKQVRSVKLQGLRREFEYTRMKDDESLTVYVTKLFDLINQMRSYGEELPRERIVQKLLISLPSTYDSICSVIEHSRDLNEIEVQEVVASLKSFELRLDRHSENRTEKAFASLSVDAKQTKTGEQNNKQNKNWKSKGKKWDNKASEGTKTPCKHCGKLHFGECRFKGKPKCYNFDKLGHIAKDCYSKKTPQQVNYATQVEAAPTMFYASNVSGAGVTRDEEIWYLDSGCSNHMTEKEDLLVDIDRKVTAKVEMGTGQLVEVTGKGTIVVETKAGKRHIKEIMLVPGLKENLLSVGQMIEHGYYLVFGDHKVEIYNDSSHTNLVAKVQMKGNRSFPLKLQAEVHFAYIASVDHSTDLLHRRFGHLNMSSLKLLKEQDMVVGLPEIKEDRQTVTKTGNRFFLTFIDDCTRMCWVYFLRHKSEALCVFKKFKATVELQSGYKLKQLRSDRGGEYTSVEFERFCDNAGNERQLTTSYTPQQNGVAERKNRTIVEMAKCLLLEKKIPLDFWAEAVNTSVYILNRCPTKALSKKTPFEAYGGRKTGIKHLKVFGSLCYAHVPKQQRQKLDLASKRCIFLGYGSCEKGYRLYNIETKKVIISRDVIFSENECWDWNTKKETSVNIQLTEIREEEQGAEGSSYEFEEQLEVNEMPSLNTEISDQEREAGSQDVDHTPLKYKSIAEIYEKCNMCIIEPESFEEAAKDDSWKKAMEAEITMIEKNNTWELVNRPFDKPIIGVKWIYKTKLNLDGSVQKNKARLVAKGYSQKLGIDFNETFAPVARLDTVRTLVAVAEQRN</sequence>
<comment type="caution">
    <text evidence="6">The sequence shown here is derived from an EMBL/GenBank/DDBJ whole genome shotgun (WGS) entry which is preliminary data.</text>
</comment>
<dbReference type="InterPro" id="IPR057670">
    <property type="entry name" value="SH3_retrovirus"/>
</dbReference>
<dbReference type="SUPFAM" id="SSF53098">
    <property type="entry name" value="Ribonuclease H-like"/>
    <property type="match status" value="1"/>
</dbReference>
<evidence type="ECO:0000256" key="3">
    <source>
        <dbReference type="ARBA" id="ARBA00022801"/>
    </source>
</evidence>
<evidence type="ECO:0000259" key="5">
    <source>
        <dbReference type="PROSITE" id="PS50994"/>
    </source>
</evidence>
<dbReference type="InterPro" id="IPR054722">
    <property type="entry name" value="PolX-like_BBD"/>
</dbReference>
<feature type="domain" description="Integrase catalytic" evidence="5">
    <location>
        <begin position="460"/>
        <end position="626"/>
    </location>
</feature>
<proteinExistence type="predicted"/>
<accession>A0AAD4UXU0</accession>
<feature type="compositionally biased region" description="Basic and acidic residues" evidence="4">
    <location>
        <begin position="20"/>
        <end position="39"/>
    </location>
</feature>
<dbReference type="Pfam" id="PF14223">
    <property type="entry name" value="Retrotran_gag_2"/>
    <property type="match status" value="1"/>
</dbReference>
<gene>
    <name evidence="6" type="ORF">L3X38_043454</name>
</gene>
<dbReference type="InterPro" id="IPR012337">
    <property type="entry name" value="RNaseH-like_sf"/>
</dbReference>
<dbReference type="InterPro" id="IPR036397">
    <property type="entry name" value="RNaseH_sf"/>
</dbReference>
<dbReference type="GO" id="GO:0006508">
    <property type="term" value="P:proteolysis"/>
    <property type="evidence" value="ECO:0007669"/>
    <property type="project" value="UniProtKB-KW"/>
</dbReference>